<feature type="binding site" evidence="8">
    <location>
        <position position="118"/>
    </location>
    <ligand>
        <name>ATP</name>
        <dbReference type="ChEBI" id="CHEBI:30616"/>
    </ligand>
</feature>
<evidence type="ECO:0000256" key="8">
    <source>
        <dbReference type="HAMAP-Rule" id="MF_00692"/>
    </source>
</evidence>
<comment type="catalytic activity">
    <reaction evidence="8">
        <text>L-seryl-[protein] + UTP = O-(5'-uridylyl)-L-seryl-[protein] + diphosphate</text>
        <dbReference type="Rhea" id="RHEA:64604"/>
        <dbReference type="Rhea" id="RHEA-COMP:9863"/>
        <dbReference type="Rhea" id="RHEA-COMP:16635"/>
        <dbReference type="ChEBI" id="CHEBI:29999"/>
        <dbReference type="ChEBI" id="CHEBI:33019"/>
        <dbReference type="ChEBI" id="CHEBI:46398"/>
        <dbReference type="ChEBI" id="CHEBI:156051"/>
    </reaction>
</comment>
<dbReference type="PANTHER" id="PTHR32057:SF14">
    <property type="entry name" value="PROTEIN ADENYLYLTRANSFERASE SELO, MITOCHONDRIAL"/>
    <property type="match status" value="1"/>
</dbReference>
<feature type="binding site" evidence="8">
    <location>
        <position position="117"/>
    </location>
    <ligand>
        <name>ATP</name>
        <dbReference type="ChEBI" id="CHEBI:30616"/>
    </ligand>
</feature>
<feature type="binding site" evidence="8">
    <location>
        <position position="168"/>
    </location>
    <ligand>
        <name>ATP</name>
        <dbReference type="ChEBI" id="CHEBI:30616"/>
    </ligand>
</feature>
<gene>
    <name evidence="8" type="primary">ydiU</name>
    <name evidence="8" type="synonym">selO</name>
    <name evidence="9" type="ORF">HGT73_03835</name>
</gene>
<keyword evidence="8" id="KW-0464">Manganese</keyword>
<feature type="binding site" evidence="8">
    <location>
        <position position="105"/>
    </location>
    <ligand>
        <name>ATP</name>
        <dbReference type="ChEBI" id="CHEBI:30616"/>
    </ligand>
</feature>
<evidence type="ECO:0000256" key="2">
    <source>
        <dbReference type="ARBA" id="ARBA00022679"/>
    </source>
</evidence>
<evidence type="ECO:0000256" key="4">
    <source>
        <dbReference type="ARBA" id="ARBA00022723"/>
    </source>
</evidence>
<comment type="cofactor">
    <cofactor evidence="8">
        <name>Mg(2+)</name>
        <dbReference type="ChEBI" id="CHEBI:18420"/>
    </cofactor>
    <cofactor evidence="8">
        <name>Mn(2+)</name>
        <dbReference type="ChEBI" id="CHEBI:29035"/>
    </cofactor>
</comment>
<evidence type="ECO:0000256" key="7">
    <source>
        <dbReference type="ARBA" id="ARBA00022842"/>
    </source>
</evidence>
<evidence type="ECO:0000256" key="5">
    <source>
        <dbReference type="ARBA" id="ARBA00022741"/>
    </source>
</evidence>
<comment type="catalytic activity">
    <reaction evidence="8">
        <text>L-tyrosyl-[protein] + UTP = O-(5'-uridylyl)-L-tyrosyl-[protein] + diphosphate</text>
        <dbReference type="Rhea" id="RHEA:83887"/>
        <dbReference type="Rhea" id="RHEA-COMP:10136"/>
        <dbReference type="Rhea" id="RHEA-COMP:20238"/>
        <dbReference type="ChEBI" id="CHEBI:33019"/>
        <dbReference type="ChEBI" id="CHEBI:46398"/>
        <dbReference type="ChEBI" id="CHEBI:46858"/>
        <dbReference type="ChEBI" id="CHEBI:90602"/>
    </reaction>
</comment>
<accession>A0ABS5T2D7</accession>
<feature type="binding site" evidence="8">
    <location>
        <position position="82"/>
    </location>
    <ligand>
        <name>ATP</name>
        <dbReference type="ChEBI" id="CHEBI:30616"/>
    </ligand>
</feature>
<reference evidence="9 10" key="1">
    <citation type="submission" date="2020-04" db="EMBL/GenBank/DDBJ databases">
        <title>Genome sequencing of Rosenbergiella species.</title>
        <authorList>
            <person name="Alvarez-Perez S."/>
            <person name="Lievens B."/>
        </authorList>
    </citation>
    <scope>NUCLEOTIDE SEQUENCE [LARGE SCALE GENOMIC DNA]</scope>
    <source>
        <strain evidence="9 10">CdVSA20.1</strain>
    </source>
</reference>
<keyword evidence="6 8" id="KW-0067">ATP-binding</keyword>
<comment type="catalytic activity">
    <reaction evidence="8">
        <text>L-threonyl-[protein] + ATP = 3-O-(5'-adenylyl)-L-threonyl-[protein] + diphosphate</text>
        <dbReference type="Rhea" id="RHEA:54292"/>
        <dbReference type="Rhea" id="RHEA-COMP:11060"/>
        <dbReference type="Rhea" id="RHEA-COMP:13847"/>
        <dbReference type="ChEBI" id="CHEBI:30013"/>
        <dbReference type="ChEBI" id="CHEBI:30616"/>
        <dbReference type="ChEBI" id="CHEBI:33019"/>
        <dbReference type="ChEBI" id="CHEBI:138113"/>
        <dbReference type="EC" id="2.7.7.108"/>
    </reaction>
</comment>
<dbReference type="EC" id="2.7.7.108" evidence="8"/>
<keyword evidence="10" id="KW-1185">Reference proteome</keyword>
<evidence type="ECO:0000256" key="1">
    <source>
        <dbReference type="ARBA" id="ARBA00009747"/>
    </source>
</evidence>
<feature type="binding site" evidence="8">
    <location>
        <position position="85"/>
    </location>
    <ligand>
        <name>ATP</name>
        <dbReference type="ChEBI" id="CHEBI:30616"/>
    </ligand>
</feature>
<feature type="active site" description="Proton acceptor" evidence="8">
    <location>
        <position position="244"/>
    </location>
</feature>
<dbReference type="Proteomes" id="UP000786875">
    <property type="component" value="Unassembled WGS sequence"/>
</dbReference>
<comment type="catalytic activity">
    <reaction evidence="8">
        <text>L-histidyl-[protein] + UTP = N(tele)-(5'-uridylyl)-L-histidyl-[protein] + diphosphate</text>
        <dbReference type="Rhea" id="RHEA:83891"/>
        <dbReference type="Rhea" id="RHEA-COMP:9745"/>
        <dbReference type="Rhea" id="RHEA-COMP:20239"/>
        <dbReference type="ChEBI" id="CHEBI:29979"/>
        <dbReference type="ChEBI" id="CHEBI:33019"/>
        <dbReference type="ChEBI" id="CHEBI:46398"/>
        <dbReference type="ChEBI" id="CHEBI:233474"/>
    </reaction>
</comment>
<keyword evidence="2 8" id="KW-0808">Transferase</keyword>
<protein>
    <recommendedName>
        <fullName evidence="8">Protein nucleotidyltransferase YdiU</fullName>
        <ecNumber evidence="8">2.7.7.-</ecNumber>
    </recommendedName>
    <alternativeName>
        <fullName evidence="8">Protein adenylyltransferase YdiU</fullName>
        <ecNumber evidence="8">2.7.7.108</ecNumber>
    </alternativeName>
    <alternativeName>
        <fullName evidence="8">Protein uridylyltransferase YdiU</fullName>
        <ecNumber evidence="8">2.7.7.-</ecNumber>
    </alternativeName>
</protein>
<feature type="binding site" evidence="8">
    <location>
        <position position="84"/>
    </location>
    <ligand>
        <name>ATP</name>
        <dbReference type="ChEBI" id="CHEBI:30616"/>
    </ligand>
</feature>
<keyword evidence="5 8" id="KW-0547">Nucleotide-binding</keyword>
<keyword evidence="7 8" id="KW-0460">Magnesium</keyword>
<dbReference type="NCBIfam" id="NF000658">
    <property type="entry name" value="PRK00029.1"/>
    <property type="match status" value="1"/>
</dbReference>
<keyword evidence="4 8" id="KW-0479">Metal-binding</keyword>
<comment type="catalytic activity">
    <reaction evidence="8">
        <text>L-seryl-[protein] + ATP = 3-O-(5'-adenylyl)-L-seryl-[protein] + diphosphate</text>
        <dbReference type="Rhea" id="RHEA:58120"/>
        <dbReference type="Rhea" id="RHEA-COMP:9863"/>
        <dbReference type="Rhea" id="RHEA-COMP:15073"/>
        <dbReference type="ChEBI" id="CHEBI:29999"/>
        <dbReference type="ChEBI" id="CHEBI:30616"/>
        <dbReference type="ChEBI" id="CHEBI:33019"/>
        <dbReference type="ChEBI" id="CHEBI:142516"/>
        <dbReference type="EC" id="2.7.7.108"/>
    </reaction>
</comment>
<dbReference type="EC" id="2.7.7.-" evidence="8"/>
<dbReference type="InterPro" id="IPR003846">
    <property type="entry name" value="SelO"/>
</dbReference>
<proteinExistence type="inferred from homology"/>
<comment type="similarity">
    <text evidence="1 8">Belongs to the SELO family.</text>
</comment>
<feature type="binding site" evidence="8">
    <location>
        <position position="245"/>
    </location>
    <ligand>
        <name>Mg(2+)</name>
        <dbReference type="ChEBI" id="CHEBI:18420"/>
    </ligand>
</feature>
<comment type="function">
    <text evidence="8">Nucleotidyltransferase involved in the post-translational modification of proteins. It can catalyze the addition of adenosine monophosphate (AMP) or uridine monophosphate (UMP) to a protein, resulting in modifications known as AMPylation and UMPylation.</text>
</comment>
<evidence type="ECO:0000313" key="10">
    <source>
        <dbReference type="Proteomes" id="UP000786875"/>
    </source>
</evidence>
<feature type="binding site" evidence="8">
    <location>
        <position position="254"/>
    </location>
    <ligand>
        <name>ATP</name>
        <dbReference type="ChEBI" id="CHEBI:30616"/>
    </ligand>
</feature>
<organism evidence="9 10">
    <name type="scientific">Rosenbergiella australiborealis</name>
    <dbReference type="NCBI Taxonomy" id="1544696"/>
    <lineage>
        <taxon>Bacteria</taxon>
        <taxon>Pseudomonadati</taxon>
        <taxon>Pseudomonadota</taxon>
        <taxon>Gammaproteobacteria</taxon>
        <taxon>Enterobacterales</taxon>
        <taxon>Erwiniaceae</taxon>
        <taxon>Rosenbergiella</taxon>
    </lineage>
</organism>
<keyword evidence="3 8" id="KW-0548">Nucleotidyltransferase</keyword>
<dbReference type="Pfam" id="PF02696">
    <property type="entry name" value="SelO"/>
    <property type="match status" value="1"/>
</dbReference>
<feature type="binding site" evidence="8">
    <location>
        <position position="175"/>
    </location>
    <ligand>
        <name>ATP</name>
        <dbReference type="ChEBI" id="CHEBI:30616"/>
    </ligand>
</feature>
<comment type="caution">
    <text evidence="9">The sequence shown here is derived from an EMBL/GenBank/DDBJ whole genome shotgun (WGS) entry which is preliminary data.</text>
</comment>
<evidence type="ECO:0000313" key="9">
    <source>
        <dbReference type="EMBL" id="MBT0726518.1"/>
    </source>
</evidence>
<feature type="binding site" evidence="8">
    <location>
        <position position="254"/>
    </location>
    <ligand>
        <name>Mg(2+)</name>
        <dbReference type="ChEBI" id="CHEBI:18420"/>
    </ligand>
</feature>
<evidence type="ECO:0000256" key="6">
    <source>
        <dbReference type="ARBA" id="ARBA00022840"/>
    </source>
</evidence>
<evidence type="ECO:0000256" key="3">
    <source>
        <dbReference type="ARBA" id="ARBA00022695"/>
    </source>
</evidence>
<dbReference type="RefSeq" id="WP_214212337.1">
    <property type="nucleotide sequence ID" value="NZ_JABBFO010000002.1"/>
</dbReference>
<name>A0ABS5T2D7_9GAMM</name>
<dbReference type="HAMAP" id="MF_00692">
    <property type="entry name" value="SelO"/>
    <property type="match status" value="1"/>
</dbReference>
<sequence>MKFEHQWCSELPELCTEVMPTPLQQGKLLYFNRHLASDLCLPASEEMEKSSVWWGGELLSGMRPIAQVYSGHQFGVWAGQLGDGRGLLLGEQLLPNGNKVDWHLKGAGKTPYSRMGDGRAVLRSTIREFLASEAMHGLGIATTRALSIATGSDIIHREVPEPGAMLIRTAQSHLRFGHFEHLFYRQQPEALRKLADYSITHFWPELAEDEDRYFLWFSDIVRRTGMMIGQWQSVGFAHGVMNTDNMSLLGLTLDYGPYAFMDDYQPDLICNHSDYQGRYAFENQPTIGLWNLNRLAHALSGLLPVDKIKLALKNYEPALMGTWGERMRAKLGLYEAKPQDNDLLIELFALMEREKADYTQTFRLLSYSAGSEKGGVLRDNFIDRAAFDSWFLRYQQRLALEPMEISLRQTRMLAINPAVVLRNYLAQEAIRAAEQGDTTVLAELHLALLNPFSQQLDSSPFAERPPQWGKQLEISCSS</sequence>
<dbReference type="PANTHER" id="PTHR32057">
    <property type="entry name" value="PROTEIN ADENYLYLTRANSFERASE SELO, MITOCHONDRIAL"/>
    <property type="match status" value="1"/>
</dbReference>
<dbReference type="EMBL" id="JABBFO010000002">
    <property type="protein sequence ID" value="MBT0726518.1"/>
    <property type="molecule type" value="Genomic_DNA"/>
</dbReference>
<comment type="catalytic activity">
    <reaction evidence="8">
        <text>L-tyrosyl-[protein] + ATP = O-(5'-adenylyl)-L-tyrosyl-[protein] + diphosphate</text>
        <dbReference type="Rhea" id="RHEA:54288"/>
        <dbReference type="Rhea" id="RHEA-COMP:10136"/>
        <dbReference type="Rhea" id="RHEA-COMP:13846"/>
        <dbReference type="ChEBI" id="CHEBI:30616"/>
        <dbReference type="ChEBI" id="CHEBI:33019"/>
        <dbReference type="ChEBI" id="CHEBI:46858"/>
        <dbReference type="ChEBI" id="CHEBI:83624"/>
        <dbReference type="EC" id="2.7.7.108"/>
    </reaction>
</comment>